<dbReference type="SUPFAM" id="SSF52540">
    <property type="entry name" value="P-loop containing nucleoside triphosphate hydrolases"/>
    <property type="match status" value="1"/>
</dbReference>
<dbReference type="GO" id="GO:0005874">
    <property type="term" value="C:microtubule"/>
    <property type="evidence" value="ECO:0007669"/>
    <property type="project" value="UniProtKB-KW"/>
</dbReference>
<evidence type="ECO:0000256" key="3">
    <source>
        <dbReference type="ARBA" id="ARBA00023054"/>
    </source>
</evidence>
<feature type="domain" description="Kinesin motor" evidence="9">
    <location>
        <begin position="34"/>
        <end position="372"/>
    </location>
</feature>
<dbReference type="InterPro" id="IPR027417">
    <property type="entry name" value="P-loop_NTPase"/>
</dbReference>
<gene>
    <name evidence="10" type="primary">KIP2</name>
    <name evidence="10" type="ORF">MVES_002229</name>
</gene>
<keyword evidence="1 5" id="KW-0547">Nucleotide-binding</keyword>
<feature type="region of interest" description="Disordered" evidence="8">
    <location>
        <begin position="463"/>
        <end position="485"/>
    </location>
</feature>
<name>A0A2N1JB95_9BASI</name>
<dbReference type="InterPro" id="IPR019821">
    <property type="entry name" value="Kinesin_motor_CS"/>
</dbReference>
<dbReference type="Proteomes" id="UP000232875">
    <property type="component" value="Unassembled WGS sequence"/>
</dbReference>
<evidence type="ECO:0000256" key="1">
    <source>
        <dbReference type="ARBA" id="ARBA00022741"/>
    </source>
</evidence>
<dbReference type="OrthoDB" id="3176171at2759"/>
<evidence type="ECO:0000313" key="10">
    <source>
        <dbReference type="EMBL" id="PKI83828.1"/>
    </source>
</evidence>
<keyword evidence="6" id="KW-0493">Microtubule</keyword>
<feature type="region of interest" description="Disordered" evidence="8">
    <location>
        <begin position="650"/>
        <end position="673"/>
    </location>
</feature>
<evidence type="ECO:0000256" key="7">
    <source>
        <dbReference type="SAM" id="Coils"/>
    </source>
</evidence>
<dbReference type="Gene3D" id="3.40.850.10">
    <property type="entry name" value="Kinesin motor domain"/>
    <property type="match status" value="1"/>
</dbReference>
<dbReference type="PANTHER" id="PTHR47968">
    <property type="entry name" value="CENTROMERE PROTEIN E"/>
    <property type="match status" value="1"/>
</dbReference>
<evidence type="ECO:0000256" key="2">
    <source>
        <dbReference type="ARBA" id="ARBA00022840"/>
    </source>
</evidence>
<evidence type="ECO:0000256" key="4">
    <source>
        <dbReference type="ARBA" id="ARBA00023175"/>
    </source>
</evidence>
<comment type="similarity">
    <text evidence="5 6">Belongs to the TRAFAC class myosin-kinesin ATPase superfamily. Kinesin family.</text>
</comment>
<dbReference type="InterPro" id="IPR001752">
    <property type="entry name" value="Kinesin_motor_dom"/>
</dbReference>
<reference evidence="10 11" key="1">
    <citation type="submission" date="2017-10" db="EMBL/GenBank/DDBJ databases">
        <title>A novel species of cold-tolerant Malassezia isolated from bats.</title>
        <authorList>
            <person name="Lorch J.M."/>
            <person name="Palmer J.M."/>
            <person name="Vanderwolf K.J."/>
            <person name="Schmidt K.Z."/>
            <person name="Verant M.L."/>
            <person name="Weller T.J."/>
            <person name="Blehert D.S."/>
        </authorList>
    </citation>
    <scope>NUCLEOTIDE SEQUENCE [LARGE SCALE GENOMIC DNA]</scope>
    <source>
        <strain evidence="10 11">NWHC:44797-103</strain>
    </source>
</reference>
<keyword evidence="3 7" id="KW-0175">Coiled coil</keyword>
<feature type="region of interest" description="Disordered" evidence="8">
    <location>
        <begin position="414"/>
        <end position="440"/>
    </location>
</feature>
<evidence type="ECO:0000313" key="11">
    <source>
        <dbReference type="Proteomes" id="UP000232875"/>
    </source>
</evidence>
<sequence>MPGAAQRVDVAAVEAELGDSSFVLDEIDADGADSVQVHLRLRPTAEDEECAWRTTLDTATIMLDPGIAAKKLQPNAGMAYHFDGLHTDSSNASLYASLARPLVQSVLRGYNALVFAYGQTASGKTFTLSGGANEEPGIIPRAVCDIFQGICQGSSKREYLVRLSYLEIWNEIVKDLLDPTSTPQVRDDRRRGPNAVFIAPLQEEIVSSPSQVFDLLARGEENRHIGATDWNERSSRSHTCLKITVESWERDALHDDEAKVGRHYRISELHLIDLAGSERNSFYSANRRAEGANINKSLLSLSKVIYALSERQATGRPAPAHIPYRDSKLTRILQNSLNGSARVAVVCTLNPSPAMVEESLGTINFARRIKHVAVRAQPNEFDGDLSVLVGAPCTETQALLARYRAEMGALRAKVASLQQAPRTPTPSTPDSAPHTPTQSKPVSLDALQARLDQLGTLILRGGSVQESSAAPHPVSPAKRRGFTFDDPLPRVQEKLHAALTKIGRLERALATRIMLPEMADEKDRLIGDLLQQVRELEVVCQAQREDDAPSYEARLDEAEEKIAARDAFLEELTVECARLRRANKELVLLAHQETARMVEAAQPKRRSPIMSLFAPQLRPATVLGMAPCASTPLQSSPLRAWKQHKASIVSIDASESESSSDLSNSGLAELLEE</sequence>
<dbReference type="SMART" id="SM00129">
    <property type="entry name" value="KISc"/>
    <property type="match status" value="1"/>
</dbReference>
<dbReference type="GO" id="GO:0005524">
    <property type="term" value="F:ATP binding"/>
    <property type="evidence" value="ECO:0007669"/>
    <property type="project" value="UniProtKB-UniRule"/>
</dbReference>
<keyword evidence="2 5" id="KW-0067">ATP-binding</keyword>
<accession>A0A2N1JB95</accession>
<feature type="binding site" evidence="5">
    <location>
        <begin position="118"/>
        <end position="125"/>
    </location>
    <ligand>
        <name>ATP</name>
        <dbReference type="ChEBI" id="CHEBI:30616"/>
    </ligand>
</feature>
<dbReference type="PANTHER" id="PTHR47968:SF75">
    <property type="entry name" value="CENTROMERE-ASSOCIATED PROTEIN E"/>
    <property type="match status" value="1"/>
</dbReference>
<protein>
    <recommendedName>
        <fullName evidence="6">Kinesin-like protein</fullName>
    </recommendedName>
</protein>
<keyword evidence="11" id="KW-1185">Reference proteome</keyword>
<dbReference type="STRING" id="2020962.A0A2N1JB95"/>
<dbReference type="EMBL" id="KZ454990">
    <property type="protein sequence ID" value="PKI83828.1"/>
    <property type="molecule type" value="Genomic_DNA"/>
</dbReference>
<feature type="compositionally biased region" description="Polar residues" evidence="8">
    <location>
        <begin position="428"/>
        <end position="440"/>
    </location>
</feature>
<dbReference type="InterPro" id="IPR036961">
    <property type="entry name" value="Kinesin_motor_dom_sf"/>
</dbReference>
<proteinExistence type="inferred from homology"/>
<dbReference type="PROSITE" id="PS00411">
    <property type="entry name" value="KINESIN_MOTOR_1"/>
    <property type="match status" value="1"/>
</dbReference>
<dbReference type="PROSITE" id="PS50067">
    <property type="entry name" value="KINESIN_MOTOR_2"/>
    <property type="match status" value="1"/>
</dbReference>
<feature type="coiled-coil region" evidence="7">
    <location>
        <begin position="541"/>
        <end position="589"/>
    </location>
</feature>
<evidence type="ECO:0000259" key="9">
    <source>
        <dbReference type="PROSITE" id="PS50067"/>
    </source>
</evidence>
<dbReference type="InterPro" id="IPR027640">
    <property type="entry name" value="Kinesin-like_fam"/>
</dbReference>
<keyword evidence="4 5" id="KW-0505">Motor protein</keyword>
<dbReference type="GO" id="GO:0003777">
    <property type="term" value="F:microtubule motor activity"/>
    <property type="evidence" value="ECO:0007669"/>
    <property type="project" value="InterPro"/>
</dbReference>
<evidence type="ECO:0000256" key="6">
    <source>
        <dbReference type="RuleBase" id="RU000394"/>
    </source>
</evidence>
<dbReference type="Pfam" id="PF00225">
    <property type="entry name" value="Kinesin"/>
    <property type="match status" value="1"/>
</dbReference>
<organism evidence="10 11">
    <name type="scientific">Malassezia vespertilionis</name>
    <dbReference type="NCBI Taxonomy" id="2020962"/>
    <lineage>
        <taxon>Eukaryota</taxon>
        <taxon>Fungi</taxon>
        <taxon>Dikarya</taxon>
        <taxon>Basidiomycota</taxon>
        <taxon>Ustilaginomycotina</taxon>
        <taxon>Malasseziomycetes</taxon>
        <taxon>Malasseziales</taxon>
        <taxon>Malasseziaceae</taxon>
        <taxon>Malassezia</taxon>
    </lineage>
</organism>
<dbReference type="PRINTS" id="PR00380">
    <property type="entry name" value="KINESINHEAVY"/>
</dbReference>
<feature type="compositionally biased region" description="Low complexity" evidence="8">
    <location>
        <begin position="650"/>
        <end position="665"/>
    </location>
</feature>
<dbReference type="GO" id="GO:0007018">
    <property type="term" value="P:microtubule-based movement"/>
    <property type="evidence" value="ECO:0007669"/>
    <property type="project" value="InterPro"/>
</dbReference>
<dbReference type="GO" id="GO:0008017">
    <property type="term" value="F:microtubule binding"/>
    <property type="evidence" value="ECO:0007669"/>
    <property type="project" value="InterPro"/>
</dbReference>
<evidence type="ECO:0000256" key="5">
    <source>
        <dbReference type="PROSITE-ProRule" id="PRU00283"/>
    </source>
</evidence>
<evidence type="ECO:0000256" key="8">
    <source>
        <dbReference type="SAM" id="MobiDB-lite"/>
    </source>
</evidence>
<dbReference type="AlphaFoldDB" id="A0A2N1JB95"/>